<reference evidence="1" key="1">
    <citation type="journal article" date="2020" name="Comput. Struct. Biotechnol. J.">
        <title>The mitogenomes of two saprophytic Boletales species (Coniophora) reveals intron dynamics and accumulation of plasmid-derived and non-conserved genes.</title>
        <authorList>
            <person name="Wu P."/>
            <person name="Bao Z."/>
            <person name="Tu W."/>
            <person name="Li L."/>
            <person name="Xiong C."/>
            <person name="Jin X."/>
            <person name="Li P."/>
            <person name="Gui M."/>
            <person name="Huang W."/>
            <person name="Li Q."/>
        </authorList>
    </citation>
    <scope>NUCLEOTIDE SEQUENCE</scope>
</reference>
<gene>
    <name evidence="1" type="primary">orf106</name>
</gene>
<dbReference type="EMBL" id="MT375016">
    <property type="protein sequence ID" value="QSE34007.1"/>
    <property type="molecule type" value="Genomic_DNA"/>
</dbReference>
<dbReference type="AlphaFoldDB" id="A0A896Z9P7"/>
<organism evidence="1">
    <name type="scientific">Coniophora puteana</name>
    <dbReference type="NCBI Taxonomy" id="80637"/>
    <lineage>
        <taxon>Eukaryota</taxon>
        <taxon>Fungi</taxon>
        <taxon>Dikarya</taxon>
        <taxon>Basidiomycota</taxon>
        <taxon>Agaricomycotina</taxon>
        <taxon>Agaricomycetes</taxon>
        <taxon>Agaricomycetidae</taxon>
        <taxon>Boletales</taxon>
        <taxon>Coniophorineae</taxon>
        <taxon>Coniophoraceae</taxon>
        <taxon>Coniophora</taxon>
    </lineage>
</organism>
<protein>
    <submittedName>
        <fullName evidence="1">Uncharacterized protein</fullName>
    </submittedName>
</protein>
<accession>A0A896Z9P7</accession>
<evidence type="ECO:0000313" key="1">
    <source>
        <dbReference type="EMBL" id="QSE34007.1"/>
    </source>
</evidence>
<proteinExistence type="predicted"/>
<name>A0A896Z9P7_9AGAM</name>
<sequence>MKNFTTIFNKAGFSSITFPIDNLQLELGQKAIFKKVVNQVFIEFTKVYDKNEKVFILARYQYQDGSFRSIHNGRIIILNNKNQDNYLSFLLETLDQKSNNYSLVTS</sequence>
<geneLocation type="mitochondrion" evidence="1"/>
<keyword evidence="1" id="KW-0496">Mitochondrion</keyword>